<name>A0A2C6KCZ0_9APIC</name>
<evidence type="ECO:0000313" key="3">
    <source>
        <dbReference type="Proteomes" id="UP000221165"/>
    </source>
</evidence>
<keyword evidence="3" id="KW-1185">Reference proteome</keyword>
<evidence type="ECO:0000256" key="1">
    <source>
        <dbReference type="SAM" id="MobiDB-lite"/>
    </source>
</evidence>
<proteinExistence type="predicted"/>
<reference evidence="2 3" key="1">
    <citation type="journal article" date="2017" name="Int. J. Parasitol.">
        <title>The genome of the protozoan parasite Cystoisospora suis and a reverse vaccinology approach to identify vaccine candidates.</title>
        <authorList>
            <person name="Palmieri N."/>
            <person name="Shrestha A."/>
            <person name="Ruttkowski B."/>
            <person name="Beck T."/>
            <person name="Vogl C."/>
            <person name="Tomley F."/>
            <person name="Blake D.P."/>
            <person name="Joachim A."/>
        </authorList>
    </citation>
    <scope>NUCLEOTIDE SEQUENCE [LARGE SCALE GENOMIC DNA]</scope>
    <source>
        <strain evidence="2 3">Wien I</strain>
    </source>
</reference>
<comment type="caution">
    <text evidence="2">The sequence shown here is derived from an EMBL/GenBank/DDBJ whole genome shotgun (WGS) entry which is preliminary data.</text>
</comment>
<dbReference type="EMBL" id="MIGC01001877">
    <property type="protein sequence ID" value="PHJ22011.1"/>
    <property type="molecule type" value="Genomic_DNA"/>
</dbReference>
<dbReference type="Proteomes" id="UP000221165">
    <property type="component" value="Unassembled WGS sequence"/>
</dbReference>
<protein>
    <submittedName>
        <fullName evidence="2">Uncharacterized protein</fullName>
    </submittedName>
</protein>
<organism evidence="2 3">
    <name type="scientific">Cystoisospora suis</name>
    <dbReference type="NCBI Taxonomy" id="483139"/>
    <lineage>
        <taxon>Eukaryota</taxon>
        <taxon>Sar</taxon>
        <taxon>Alveolata</taxon>
        <taxon>Apicomplexa</taxon>
        <taxon>Conoidasida</taxon>
        <taxon>Coccidia</taxon>
        <taxon>Eucoccidiorida</taxon>
        <taxon>Eimeriorina</taxon>
        <taxon>Sarcocystidae</taxon>
        <taxon>Cystoisospora</taxon>
    </lineage>
</organism>
<feature type="region of interest" description="Disordered" evidence="1">
    <location>
        <begin position="1"/>
        <end position="20"/>
    </location>
</feature>
<accession>A0A2C6KCZ0</accession>
<dbReference type="AlphaFoldDB" id="A0A2C6KCZ0"/>
<dbReference type="RefSeq" id="XP_067923688.1">
    <property type="nucleotide sequence ID" value="XM_068064326.1"/>
</dbReference>
<gene>
    <name evidence="2" type="ORF">CSUI_004131</name>
</gene>
<dbReference type="GeneID" id="94427537"/>
<sequence>MVFSERKEESHETHNSNEKEEGRRGFFFFFGDMFIERDFFSMYLHIYACVDMPIEMSRWMSAVVLSLR</sequence>
<dbReference type="VEuPathDB" id="ToxoDB:CSUI_004131"/>
<evidence type="ECO:0000313" key="2">
    <source>
        <dbReference type="EMBL" id="PHJ22011.1"/>
    </source>
</evidence>